<dbReference type="Gene3D" id="1.25.40.10">
    <property type="entry name" value="Tetratricopeptide repeat domain"/>
    <property type="match status" value="2"/>
</dbReference>
<dbReference type="Proteomes" id="UP000824049">
    <property type="component" value="Unassembled WGS sequence"/>
</dbReference>
<reference evidence="4" key="2">
    <citation type="submission" date="2021-04" db="EMBL/GenBank/DDBJ databases">
        <authorList>
            <person name="Gilroy R."/>
        </authorList>
    </citation>
    <scope>NUCLEOTIDE SEQUENCE</scope>
    <source>
        <strain evidence="4">CHK179-28034</strain>
    </source>
</reference>
<feature type="repeat" description="TPR" evidence="1">
    <location>
        <begin position="33"/>
        <end position="66"/>
    </location>
</feature>
<dbReference type="EMBL" id="DXBR01000013">
    <property type="protein sequence ID" value="HIZ38534.1"/>
    <property type="molecule type" value="Genomic_DNA"/>
</dbReference>
<keyword evidence="3" id="KW-1133">Transmembrane helix</keyword>
<feature type="non-terminal residue" evidence="4">
    <location>
        <position position="390"/>
    </location>
</feature>
<dbReference type="SUPFAM" id="SSF48452">
    <property type="entry name" value="TPR-like"/>
    <property type="match status" value="1"/>
</dbReference>
<dbReference type="SMART" id="SM00028">
    <property type="entry name" value="TPR"/>
    <property type="match status" value="3"/>
</dbReference>
<dbReference type="PROSITE" id="PS50005">
    <property type="entry name" value="TPR"/>
    <property type="match status" value="1"/>
</dbReference>
<keyword evidence="3" id="KW-0472">Membrane</keyword>
<keyword evidence="1" id="KW-0802">TPR repeat</keyword>
<evidence type="ECO:0000256" key="3">
    <source>
        <dbReference type="SAM" id="Phobius"/>
    </source>
</evidence>
<dbReference type="InterPro" id="IPR011990">
    <property type="entry name" value="TPR-like_helical_dom_sf"/>
</dbReference>
<dbReference type="InterPro" id="IPR019734">
    <property type="entry name" value="TPR_rpt"/>
</dbReference>
<organism evidence="4 5">
    <name type="scientific">Candidatus Anaerobutyricum stercoris</name>
    <dbReference type="NCBI Taxonomy" id="2838457"/>
    <lineage>
        <taxon>Bacteria</taxon>
        <taxon>Bacillati</taxon>
        <taxon>Bacillota</taxon>
        <taxon>Clostridia</taxon>
        <taxon>Lachnospirales</taxon>
        <taxon>Lachnospiraceae</taxon>
        <taxon>Anaerobutyricum</taxon>
    </lineage>
</organism>
<reference evidence="4" key="1">
    <citation type="journal article" date="2021" name="PeerJ">
        <title>Extensive microbial diversity within the chicken gut microbiome revealed by metagenomics and culture.</title>
        <authorList>
            <person name="Gilroy R."/>
            <person name="Ravi A."/>
            <person name="Getino M."/>
            <person name="Pursley I."/>
            <person name="Horton D.L."/>
            <person name="Alikhan N.F."/>
            <person name="Baker D."/>
            <person name="Gharbi K."/>
            <person name="Hall N."/>
            <person name="Watson M."/>
            <person name="Adriaenssens E.M."/>
            <person name="Foster-Nyarko E."/>
            <person name="Jarju S."/>
            <person name="Secka A."/>
            <person name="Antonio M."/>
            <person name="Oren A."/>
            <person name="Chaudhuri R.R."/>
            <person name="La Ragione R."/>
            <person name="Hildebrand F."/>
            <person name="Pallen M.J."/>
        </authorList>
    </citation>
    <scope>NUCLEOTIDE SEQUENCE</scope>
    <source>
        <strain evidence="4">CHK179-28034</strain>
    </source>
</reference>
<evidence type="ECO:0000313" key="5">
    <source>
        <dbReference type="Proteomes" id="UP000824049"/>
    </source>
</evidence>
<keyword evidence="2" id="KW-0175">Coiled coil</keyword>
<evidence type="ECO:0000256" key="1">
    <source>
        <dbReference type="PROSITE-ProRule" id="PRU00339"/>
    </source>
</evidence>
<dbReference type="AlphaFoldDB" id="A0A9D2EIX3"/>
<proteinExistence type="predicted"/>
<feature type="coiled-coil region" evidence="2">
    <location>
        <begin position="278"/>
        <end position="319"/>
    </location>
</feature>
<dbReference type="Pfam" id="PF13432">
    <property type="entry name" value="TPR_16"/>
    <property type="match status" value="1"/>
</dbReference>
<evidence type="ECO:0000313" key="4">
    <source>
        <dbReference type="EMBL" id="HIZ38534.1"/>
    </source>
</evidence>
<sequence>MKCVKCGRTVGADGFCTSCGFDNKHVAKACNTANYYYNIGLEKVEMRDMTGAVAQLRKALTYNKEHKDARNLLGLVYYEIGEGGKAYIQWKISAQLNSVEENAANKYIKEMEEHPAVFEEINETAKKFNQALVYARQGSDDLAMIQIKKVLSITPNFVRGHLLFALLHMRAGDNAAAKADLNNALAVDNYNTTARRFLMEIGENPMAAAETVPVDNLKPDNENLKNVRPVDHYEDPSKETWKQFVYMLIGLAIGVVAMFVLVIPSVRAGVSVDYNNLKEEYNETVAQKDGEISQLQSDKETLQNDNDDLTERISVYEGSDGKDSMYDSLLKASQAYNDRDYVTCAEELSNVKRSALPSKTSKDLYTSMSETAFPAAAEELKASGEASYNA</sequence>
<name>A0A9D2EIX3_9FIRM</name>
<keyword evidence="3" id="KW-0812">Transmembrane</keyword>
<comment type="caution">
    <text evidence="4">The sequence shown here is derived from an EMBL/GenBank/DDBJ whole genome shotgun (WGS) entry which is preliminary data.</text>
</comment>
<accession>A0A9D2EIX3</accession>
<evidence type="ECO:0000256" key="2">
    <source>
        <dbReference type="SAM" id="Coils"/>
    </source>
</evidence>
<protein>
    <submittedName>
        <fullName evidence="4">Tetratricopeptide repeat protein</fullName>
    </submittedName>
</protein>
<feature type="transmembrane region" description="Helical" evidence="3">
    <location>
        <begin position="244"/>
        <end position="263"/>
    </location>
</feature>
<gene>
    <name evidence="4" type="ORF">H9968_01205</name>
</gene>